<dbReference type="Proteomes" id="UP001549749">
    <property type="component" value="Unassembled WGS sequence"/>
</dbReference>
<dbReference type="RefSeq" id="WP_354660207.1">
    <property type="nucleotide sequence ID" value="NZ_JBEXAC010000001.1"/>
</dbReference>
<evidence type="ECO:0000313" key="3">
    <source>
        <dbReference type="Proteomes" id="UP001549749"/>
    </source>
</evidence>
<accession>A0ABV2T3H0</accession>
<organism evidence="2 3">
    <name type="scientific">Chitinophaga defluvii</name>
    <dbReference type="NCBI Taxonomy" id="3163343"/>
    <lineage>
        <taxon>Bacteria</taxon>
        <taxon>Pseudomonadati</taxon>
        <taxon>Bacteroidota</taxon>
        <taxon>Chitinophagia</taxon>
        <taxon>Chitinophagales</taxon>
        <taxon>Chitinophagaceae</taxon>
        <taxon>Chitinophaga</taxon>
    </lineage>
</organism>
<evidence type="ECO:0000256" key="1">
    <source>
        <dbReference type="SAM" id="SignalP"/>
    </source>
</evidence>
<feature type="chain" id="PRO_5047418823" description="Glycosyl hydrolase family 71" evidence="1">
    <location>
        <begin position="23"/>
        <end position="598"/>
    </location>
</feature>
<evidence type="ECO:0008006" key="4">
    <source>
        <dbReference type="Google" id="ProtNLM"/>
    </source>
</evidence>
<comment type="caution">
    <text evidence="2">The sequence shown here is derived from an EMBL/GenBank/DDBJ whole genome shotgun (WGS) entry which is preliminary data.</text>
</comment>
<reference evidence="2 3" key="1">
    <citation type="submission" date="2024-06" db="EMBL/GenBank/DDBJ databases">
        <title>Chitinophaga defluvii sp. nov., isolated from municipal sewage.</title>
        <authorList>
            <person name="Zhang L."/>
        </authorList>
    </citation>
    <scope>NUCLEOTIDE SEQUENCE [LARGE SCALE GENOMIC DNA]</scope>
    <source>
        <strain evidence="2 3">H8</strain>
    </source>
</reference>
<evidence type="ECO:0000313" key="2">
    <source>
        <dbReference type="EMBL" id="MET6997572.1"/>
    </source>
</evidence>
<sequence length="598" mass="68167">MKKKLLRGAVFGLILFCSDVQAQSALKNYSAGLPATDALGRKLPEYKQAGGIRKDKFVGLFYWTWHTLQAKDHEPYNVSEILARKPAAIHDFKDPIWPTASSPYFWAEPLFGYYIDTDEWVLRKHAEMLADAGVDAIFFDCTNGDLTWKESYMALCKAFTAARKDGIKTPQIAFMMAFGPSVETLKAMKEIYNDLYKPGLYEDLWFYWKGKPLIMAYPERLVPVPGDAAATKLHAEMKAFFTFRPGQPVYNKGPERPDHWGWLEIYPQHGFVKQANGTFEQVTVGVAQNWSKERGLTAMNAPNSFGRSYTDAKGQITSEGAVNHGYNFQEQWEHALKLDPECIFITGWNEWIAGRYEEWQQQKNAFPDEFSEEGSRDIEPMKGGHGDNYYYQMVSNIRRFKGMPPPPAASAPQTVTIDGKFEEWNKVMPVYQAHKGSTLHRDHPGWKGKHYTNSTGRNDIVAARMARDKKYVYCYVETAAPMTPATDKGWMRLFIDTDRNRETGWEGYDVVINRLNPSGKAILEKSAKGWNWQAAGQVDYAVQGNKLEIRIPRAMLGAGKLDFEFKWSDNMKEDGNIMDFLVNGDVAPAGRFNYRFSE</sequence>
<gene>
    <name evidence="2" type="ORF">ABR189_09345</name>
</gene>
<name>A0ABV2T3H0_9BACT</name>
<proteinExistence type="predicted"/>
<keyword evidence="3" id="KW-1185">Reference proteome</keyword>
<dbReference type="Gene3D" id="3.20.20.80">
    <property type="entry name" value="Glycosidases"/>
    <property type="match status" value="1"/>
</dbReference>
<dbReference type="EMBL" id="JBEXAC010000001">
    <property type="protein sequence ID" value="MET6997572.1"/>
    <property type="molecule type" value="Genomic_DNA"/>
</dbReference>
<feature type="signal peptide" evidence="1">
    <location>
        <begin position="1"/>
        <end position="22"/>
    </location>
</feature>
<keyword evidence="1" id="KW-0732">Signal</keyword>
<protein>
    <recommendedName>
        <fullName evidence="4">Glycosyl hydrolase family 71</fullName>
    </recommendedName>
</protein>